<dbReference type="Proteomes" id="UP000048908">
    <property type="component" value="Unassembled WGS sequence"/>
</dbReference>
<reference evidence="1 2" key="1">
    <citation type="submission" date="2015-07" db="EMBL/GenBank/DDBJ databases">
        <authorList>
            <person name="Noorani M."/>
        </authorList>
    </citation>
    <scope>NUCLEOTIDE SEQUENCE [LARGE SCALE GENOMIC DNA]</scope>
    <source>
        <strain evidence="1 2">CECT 5088</strain>
    </source>
</reference>
<name>A0A0M6XW04_9RHOB</name>
<evidence type="ECO:0000313" key="2">
    <source>
        <dbReference type="Proteomes" id="UP000048908"/>
    </source>
</evidence>
<gene>
    <name evidence="1" type="ORF">JAN5088_03269</name>
</gene>
<protein>
    <submittedName>
        <fullName evidence="1">Uncharacterized protein</fullName>
    </submittedName>
</protein>
<evidence type="ECO:0000313" key="1">
    <source>
        <dbReference type="EMBL" id="CTQ34473.1"/>
    </source>
</evidence>
<dbReference type="EMBL" id="CXPG01000022">
    <property type="protein sequence ID" value="CTQ34473.1"/>
    <property type="molecule type" value="Genomic_DNA"/>
</dbReference>
<proteinExistence type="predicted"/>
<sequence>MPEEGALVRRMGGTTGVVTDLEKEAPNVVTEARFRQLLAKGYQAEIVCREDAYTKASVWYGEWIIRVVDQERSVEKLLVNIPRRLKADSDKVITLKVFKTINGLSTFMHRTGFTHVHVPFHKGGRSIQALPNEVSQADNGSAS</sequence>
<accession>A0A0M6XW04</accession>
<keyword evidence="2" id="KW-1185">Reference proteome</keyword>
<organism evidence="1 2">
    <name type="scientific">Jannaschia rubra</name>
    <dbReference type="NCBI Taxonomy" id="282197"/>
    <lineage>
        <taxon>Bacteria</taxon>
        <taxon>Pseudomonadati</taxon>
        <taxon>Pseudomonadota</taxon>
        <taxon>Alphaproteobacteria</taxon>
        <taxon>Rhodobacterales</taxon>
        <taxon>Roseobacteraceae</taxon>
        <taxon>Jannaschia</taxon>
    </lineage>
</organism>
<dbReference type="AlphaFoldDB" id="A0A0M6XW04"/>